<dbReference type="RefSeq" id="WP_216375819.1">
    <property type="nucleotide sequence ID" value="NZ_JAGRYT010000022.1"/>
</dbReference>
<comment type="caution">
    <text evidence="8">The sequence shown here is derived from an EMBL/GenBank/DDBJ whole genome shotgun (WGS) entry which is preliminary data.</text>
</comment>
<organism evidence="8 9">
    <name type="scientific">Cedecea davisae</name>
    <dbReference type="NCBI Taxonomy" id="158484"/>
    <lineage>
        <taxon>Bacteria</taxon>
        <taxon>Pseudomonadati</taxon>
        <taxon>Pseudomonadota</taxon>
        <taxon>Gammaproteobacteria</taxon>
        <taxon>Enterobacterales</taxon>
        <taxon>Enterobacteriaceae</taxon>
        <taxon>Cedecea</taxon>
    </lineage>
</organism>
<dbReference type="PROSITE" id="PS50991">
    <property type="entry name" value="PYR_CT"/>
    <property type="match status" value="1"/>
</dbReference>
<evidence type="ECO:0000256" key="2">
    <source>
        <dbReference type="ARBA" id="ARBA00006154"/>
    </source>
</evidence>
<dbReference type="PANTHER" id="PTHR42880:SF1">
    <property type="entry name" value="ISOPROPYLMALATE_HOMOCITRATE_CITRAMALATE SYNTHASE FAMILY PROTEIN"/>
    <property type="match status" value="1"/>
</dbReference>
<keyword evidence="5" id="KW-0808">Transferase</keyword>
<dbReference type="EC" id="2.3.3.14" evidence="3"/>
<sequence>MINNIDVTLRDGGYQNGFCFPADYAAKHAQMLTESGVEWIEIGYRNGSFKPIPNIGTTGLSPDSYIRFIHAAAPDVKIVVIAHPHNITTKDIKEMKASGLSMLRLCINADKPQRAIELCKFAKSVGLKISINLVRVSQISTDKLIEIAHLYQDAGADIFCLADSNGSLLPEQVSHLVCLIRLKTHLEVGFHAHDNLGLAVANSIEAVRSGATFIDSSLTGMGKDAGNLALESWLVLLNFYEQQEMYNIGVVLSQINILQSGNFFNASKRTVLDIIMGLSNLSADYRKIIESTLGQDVPSVFKEIKKLTAEKVA</sequence>
<comment type="catalytic activity">
    <reaction evidence="6">
        <text>acetyl-CoA + 2-oxoglutarate + H2O = (2R)-homocitrate + CoA + H(+)</text>
        <dbReference type="Rhea" id="RHEA:12929"/>
        <dbReference type="ChEBI" id="CHEBI:15377"/>
        <dbReference type="ChEBI" id="CHEBI:15378"/>
        <dbReference type="ChEBI" id="CHEBI:16810"/>
        <dbReference type="ChEBI" id="CHEBI:57287"/>
        <dbReference type="ChEBI" id="CHEBI:57288"/>
        <dbReference type="ChEBI" id="CHEBI:58884"/>
        <dbReference type="EC" id="2.3.3.14"/>
    </reaction>
</comment>
<dbReference type="InterPro" id="IPR000891">
    <property type="entry name" value="PYR_CT"/>
</dbReference>
<reference evidence="8 9" key="1">
    <citation type="submission" date="2021-04" db="EMBL/GenBank/DDBJ databases">
        <authorList>
            <person name="Seiffert S.N."/>
        </authorList>
    </citation>
    <scope>NUCLEOTIDE SEQUENCE [LARGE SCALE GENOMIC DNA]</scope>
    <source>
        <strain evidence="8 9">1</strain>
    </source>
</reference>
<evidence type="ECO:0000256" key="5">
    <source>
        <dbReference type="ARBA" id="ARBA00022679"/>
    </source>
</evidence>
<evidence type="ECO:0000256" key="4">
    <source>
        <dbReference type="ARBA" id="ARBA00020735"/>
    </source>
</evidence>
<comment type="similarity">
    <text evidence="2">Belongs to the alpha-IPM synthase/homocitrate synthase family.</text>
</comment>
<evidence type="ECO:0000313" key="8">
    <source>
        <dbReference type="EMBL" id="MBU4682616.1"/>
    </source>
</evidence>
<accession>A0ABS6DHB8</accession>
<evidence type="ECO:0000313" key="9">
    <source>
        <dbReference type="Proteomes" id="UP000686327"/>
    </source>
</evidence>
<keyword evidence="8" id="KW-0456">Lyase</keyword>
<dbReference type="Pfam" id="PF00682">
    <property type="entry name" value="HMGL-like"/>
    <property type="match status" value="1"/>
</dbReference>
<evidence type="ECO:0000259" key="7">
    <source>
        <dbReference type="PROSITE" id="PS50991"/>
    </source>
</evidence>
<proteinExistence type="inferred from homology"/>
<dbReference type="Proteomes" id="UP000686327">
    <property type="component" value="Unassembled WGS sequence"/>
</dbReference>
<protein>
    <recommendedName>
        <fullName evidence="4">Homocitrate synthase</fullName>
        <ecNumber evidence="3">2.3.3.14</ecNumber>
    </recommendedName>
</protein>
<dbReference type="EMBL" id="JAGRYU010000019">
    <property type="protein sequence ID" value="MBU4682616.1"/>
    <property type="molecule type" value="Genomic_DNA"/>
</dbReference>
<reference evidence="9" key="2">
    <citation type="submission" date="2023-07" db="EMBL/GenBank/DDBJ databases">
        <title>Cedecea davisae an AmpC producer and its therapeutic implications.</title>
        <authorList>
            <person name="Notter J."/>
        </authorList>
    </citation>
    <scope>NUCLEOTIDE SEQUENCE [LARGE SCALE GENOMIC DNA]</scope>
    <source>
        <strain evidence="9">1</strain>
    </source>
</reference>
<dbReference type="PANTHER" id="PTHR42880">
    <property type="entry name" value="HOMOCITRATE SYNTHASE"/>
    <property type="match status" value="1"/>
</dbReference>
<evidence type="ECO:0000256" key="6">
    <source>
        <dbReference type="ARBA" id="ARBA00048019"/>
    </source>
</evidence>
<dbReference type="GO" id="GO:0016829">
    <property type="term" value="F:lyase activity"/>
    <property type="evidence" value="ECO:0007669"/>
    <property type="project" value="UniProtKB-KW"/>
</dbReference>
<feature type="domain" description="Pyruvate carboxyltransferase" evidence="7">
    <location>
        <begin position="2"/>
        <end position="256"/>
    </location>
</feature>
<evidence type="ECO:0000256" key="3">
    <source>
        <dbReference type="ARBA" id="ARBA00012974"/>
    </source>
</evidence>
<comment type="function">
    <text evidence="1">This protein is a Fe-Mo-cofactor biosynthetic component.</text>
</comment>
<gene>
    <name evidence="8" type="ORF">KC222_11385</name>
</gene>
<name>A0ABS6DHB8_9ENTR</name>
<keyword evidence="9" id="KW-1185">Reference proteome</keyword>
<evidence type="ECO:0000256" key="1">
    <source>
        <dbReference type="ARBA" id="ARBA00003050"/>
    </source>
</evidence>